<evidence type="ECO:0000256" key="4">
    <source>
        <dbReference type="ARBA" id="ARBA00022723"/>
    </source>
</evidence>
<keyword evidence="7" id="KW-0862">Zinc</keyword>
<dbReference type="SUPFAM" id="SSF53300">
    <property type="entry name" value="vWA-like"/>
    <property type="match status" value="1"/>
</dbReference>
<evidence type="ECO:0000256" key="10">
    <source>
        <dbReference type="ARBA" id="ARBA00023214"/>
    </source>
</evidence>
<dbReference type="NCBIfam" id="TIGR00868">
    <property type="entry name" value="hCaCC"/>
    <property type="match status" value="1"/>
</dbReference>
<evidence type="ECO:0000256" key="2">
    <source>
        <dbReference type="ARBA" id="ARBA00022448"/>
    </source>
</evidence>
<keyword evidence="10" id="KW-0868">Chloride</keyword>
<keyword evidence="9" id="KW-0325">Glycoprotein</keyword>
<name>A0AAV7A904_ENGPU</name>
<keyword evidence="3" id="KW-0645">Protease</keyword>
<dbReference type="Proteomes" id="UP000824782">
    <property type="component" value="Unassembled WGS sequence"/>
</dbReference>
<evidence type="ECO:0000313" key="14">
    <source>
        <dbReference type="EMBL" id="KAG8555795.1"/>
    </source>
</evidence>
<dbReference type="NCBIfam" id="NF041940">
    <property type="entry name" value="choice_anch_X"/>
    <property type="match status" value="1"/>
</dbReference>
<evidence type="ECO:0000256" key="7">
    <source>
        <dbReference type="ARBA" id="ARBA00022833"/>
    </source>
</evidence>
<dbReference type="PANTHER" id="PTHR10579">
    <property type="entry name" value="CALCIUM-ACTIVATED CHLORIDE CHANNEL REGULATOR"/>
    <property type="match status" value="1"/>
</dbReference>
<keyword evidence="15" id="KW-1185">Reference proteome</keyword>
<comment type="similarity">
    <text evidence="1">Belongs to the CLCR family.</text>
</comment>
<dbReference type="EMBL" id="WNYA01000009">
    <property type="protein sequence ID" value="KAG8555795.1"/>
    <property type="molecule type" value="Genomic_DNA"/>
</dbReference>
<gene>
    <name evidence="14" type="ORF">GDO81_017817</name>
</gene>
<feature type="transmembrane region" description="Helical" evidence="11">
    <location>
        <begin position="890"/>
        <end position="914"/>
    </location>
</feature>
<keyword evidence="6" id="KW-0378">Hydrolase</keyword>
<feature type="signal peptide" evidence="12">
    <location>
        <begin position="1"/>
        <end position="21"/>
    </location>
</feature>
<dbReference type="Pfam" id="PF00092">
    <property type="entry name" value="VWA"/>
    <property type="match status" value="1"/>
</dbReference>
<reference evidence="14" key="1">
    <citation type="thesis" date="2020" institute="ProQuest LLC" country="789 East Eisenhower Parkway, Ann Arbor, MI, USA">
        <title>Comparative Genomics and Chromosome Evolution.</title>
        <authorList>
            <person name="Mudd A.B."/>
        </authorList>
    </citation>
    <scope>NUCLEOTIDE SEQUENCE</scope>
    <source>
        <strain evidence="14">237g6f4</strain>
        <tissue evidence="14">Blood</tissue>
    </source>
</reference>
<dbReference type="InterPro" id="IPR004727">
    <property type="entry name" value="CLCA_chordata"/>
</dbReference>
<dbReference type="GO" id="GO:0008237">
    <property type="term" value="F:metallopeptidase activity"/>
    <property type="evidence" value="ECO:0007669"/>
    <property type="project" value="UniProtKB-KW"/>
</dbReference>
<dbReference type="SMART" id="SM00327">
    <property type="entry name" value="VWA"/>
    <property type="match status" value="1"/>
</dbReference>
<evidence type="ECO:0000256" key="9">
    <source>
        <dbReference type="ARBA" id="ARBA00023180"/>
    </source>
</evidence>
<evidence type="ECO:0000256" key="11">
    <source>
        <dbReference type="SAM" id="Phobius"/>
    </source>
</evidence>
<keyword evidence="11" id="KW-0812">Transmembrane</keyword>
<evidence type="ECO:0000259" key="13">
    <source>
        <dbReference type="SMART" id="SM00327"/>
    </source>
</evidence>
<dbReference type="Pfam" id="PF08434">
    <property type="entry name" value="CLCA"/>
    <property type="match status" value="1"/>
</dbReference>
<feature type="domain" description="VWFA" evidence="13">
    <location>
        <begin position="302"/>
        <end position="475"/>
    </location>
</feature>
<dbReference type="InterPro" id="IPR002035">
    <property type="entry name" value="VWF_A"/>
</dbReference>
<dbReference type="Gene3D" id="3.40.50.410">
    <property type="entry name" value="von Willebrand factor, type A domain"/>
    <property type="match status" value="1"/>
</dbReference>
<evidence type="ECO:0000256" key="8">
    <source>
        <dbReference type="ARBA" id="ARBA00023049"/>
    </source>
</evidence>
<dbReference type="PANTHER" id="PTHR10579:SF169">
    <property type="entry name" value="CALCIUM-ACTIVATED CHLORIDE CHANNEL REGULATOR 1"/>
    <property type="match status" value="1"/>
</dbReference>
<keyword evidence="11" id="KW-0472">Membrane</keyword>
<dbReference type="CDD" id="cd00198">
    <property type="entry name" value="vWFA"/>
    <property type="match status" value="1"/>
</dbReference>
<keyword evidence="11" id="KW-1133">Transmembrane helix</keyword>
<dbReference type="AlphaFoldDB" id="A0AAV7A904"/>
<keyword evidence="8" id="KW-0482">Metalloprotease</keyword>
<evidence type="ECO:0000256" key="3">
    <source>
        <dbReference type="ARBA" id="ARBA00022670"/>
    </source>
</evidence>
<dbReference type="InterPro" id="IPR036465">
    <property type="entry name" value="vWFA_dom_sf"/>
</dbReference>
<evidence type="ECO:0000256" key="5">
    <source>
        <dbReference type="ARBA" id="ARBA00022729"/>
    </source>
</evidence>
<dbReference type="InterPro" id="IPR013642">
    <property type="entry name" value="CLCA_N"/>
</dbReference>
<dbReference type="GO" id="GO:0046872">
    <property type="term" value="F:metal ion binding"/>
    <property type="evidence" value="ECO:0007669"/>
    <property type="project" value="UniProtKB-KW"/>
</dbReference>
<evidence type="ECO:0000313" key="15">
    <source>
        <dbReference type="Proteomes" id="UP000824782"/>
    </source>
</evidence>
<accession>A0AAV7A904</accession>
<sequence>MARRAILCSFLLFSVFSISSSSLVTLNNGGYQDIVIAIHPGIPENPKIIENVQNMLKDATSYLFFATKNRLFIQSAKILIPITWKKNNYLKTRTETYDKADVIIAKSHLKNGNDPYTLQYGQCGEKGVYIHLTPDFLLDDKLLSVYGPRGRVFVHEWAHLRWGVFDEYNSLSPFYIANSGDVESTRCPVGLTGVYMKEQCKGNKCQCQRDQNTGLYEDGCVFVPDKKVASKQSIMYLQAIPSVSEFCDAQSHNTEAPNLQNRMCNYRSTWDVIMNSTDIKTTPAITDAYIPEPNITLHQVSDRVVTLVSDVSGSMGASDRDLRLIQAAEVFIMQIVEDGSFVGLVEFHSSATIISNLVQIFTEEQRKQLSRLLVRKANGGTNICDGIRKGFEVNKGTRDKTTYGTEIVLLSDGEDSNFPRTCYNEIINSGAIIHVIALGESAAAALEEIATKTGGLKFFATDSFDATGLIDAFSSIPSGSGDISKQSIQLESSAATISSGNCLNGTVFIDNTVGNDTFFLVTWQSAVPIINLEDPNGKLYKAADFTSDSATKSSRLQIPGTAERGPWQYSLCNSLSSSQAMGITVTSKAVDENVPPVVVNAHMNQDTIAYPNPIVVYASVSQGLLPVVNVKVTAIIEAVNGKSETLELLDNGAGPDIAKNDGIYSKYFTSFSVNGRYNLKVRVQSSQKNARLVLHRNRALYIPGYIEDGVVTMNPPRPVIDEEQLVVDTFSRTASGGSFVISDVPVQLPTDIYQPERITDLEAQIVDESIVLSWTATGDELDQGTATSYDLRMSLNPKDLRENFDESTQVNISSISPQEAGNIETFSCVPENVVIENGTILFLALVAVDKADKRSDVSNIAQAALVIPPPPAPTTGPSKDTSDGLNITTVTLLVCSSVIIICIIISITTCVISCQRKNKNPELRV</sequence>
<keyword evidence="2" id="KW-0813">Transport</keyword>
<evidence type="ECO:0000256" key="1">
    <source>
        <dbReference type="ARBA" id="ARBA00006398"/>
    </source>
</evidence>
<comment type="caution">
    <text evidence="14">The sequence shown here is derived from an EMBL/GenBank/DDBJ whole genome shotgun (WGS) entry which is preliminary data.</text>
</comment>
<feature type="chain" id="PRO_5043787174" description="VWFA domain-containing protein" evidence="12">
    <location>
        <begin position="22"/>
        <end position="925"/>
    </location>
</feature>
<dbReference type="GO" id="GO:0006508">
    <property type="term" value="P:proteolysis"/>
    <property type="evidence" value="ECO:0007669"/>
    <property type="project" value="UniProtKB-KW"/>
</dbReference>
<proteinExistence type="inferred from homology"/>
<keyword evidence="4" id="KW-0479">Metal-binding</keyword>
<dbReference type="GO" id="GO:0005886">
    <property type="term" value="C:plasma membrane"/>
    <property type="evidence" value="ECO:0007669"/>
    <property type="project" value="TreeGrafter"/>
</dbReference>
<keyword evidence="5 12" id="KW-0732">Signal</keyword>
<organism evidence="14 15">
    <name type="scientific">Engystomops pustulosus</name>
    <name type="common">Tungara frog</name>
    <name type="synonym">Physalaemus pustulosus</name>
    <dbReference type="NCBI Taxonomy" id="76066"/>
    <lineage>
        <taxon>Eukaryota</taxon>
        <taxon>Metazoa</taxon>
        <taxon>Chordata</taxon>
        <taxon>Craniata</taxon>
        <taxon>Vertebrata</taxon>
        <taxon>Euteleostomi</taxon>
        <taxon>Amphibia</taxon>
        <taxon>Batrachia</taxon>
        <taxon>Anura</taxon>
        <taxon>Neobatrachia</taxon>
        <taxon>Hyloidea</taxon>
        <taxon>Leptodactylidae</taxon>
        <taxon>Leiuperinae</taxon>
        <taxon>Engystomops</taxon>
    </lineage>
</organism>
<dbReference type="GO" id="GO:0005229">
    <property type="term" value="F:intracellularly calcium-gated chloride channel activity"/>
    <property type="evidence" value="ECO:0007669"/>
    <property type="project" value="InterPro"/>
</dbReference>
<protein>
    <recommendedName>
        <fullName evidence="13">VWFA domain-containing protein</fullName>
    </recommendedName>
</protein>
<evidence type="ECO:0000256" key="6">
    <source>
        <dbReference type="ARBA" id="ARBA00022801"/>
    </source>
</evidence>
<dbReference type="InterPro" id="IPR051266">
    <property type="entry name" value="CLCR"/>
</dbReference>
<evidence type="ECO:0000256" key="12">
    <source>
        <dbReference type="SAM" id="SignalP"/>
    </source>
</evidence>